<dbReference type="EMBL" id="MCHX01000042">
    <property type="protein sequence ID" value="OFJ52341.1"/>
    <property type="molecule type" value="Genomic_DNA"/>
</dbReference>
<evidence type="ECO:0000313" key="1">
    <source>
        <dbReference type="EMBL" id="OFJ52341.1"/>
    </source>
</evidence>
<organism evidence="1 2">
    <name type="scientific">Mycolicibacterium grossiae</name>
    <dbReference type="NCBI Taxonomy" id="1552759"/>
    <lineage>
        <taxon>Bacteria</taxon>
        <taxon>Bacillati</taxon>
        <taxon>Actinomycetota</taxon>
        <taxon>Actinomycetes</taxon>
        <taxon>Mycobacteriales</taxon>
        <taxon>Mycobacteriaceae</taxon>
        <taxon>Mycolicibacterium</taxon>
    </lineage>
</organism>
<keyword evidence="2" id="KW-1185">Reference proteome</keyword>
<protein>
    <submittedName>
        <fullName evidence="1">Uncharacterized protein</fullName>
    </submittedName>
</protein>
<dbReference type="Proteomes" id="UP000178953">
    <property type="component" value="Unassembled WGS sequence"/>
</dbReference>
<proteinExistence type="predicted"/>
<gene>
    <name evidence="1" type="ORF">BEL07_18020</name>
</gene>
<evidence type="ECO:0000313" key="2">
    <source>
        <dbReference type="Proteomes" id="UP000178953"/>
    </source>
</evidence>
<sequence>MTVLQLISHDQADDWAGSRLTSSQLERLSAAIPHSSIPDAIATIIDGFDISDDDAACRDPFDEGCRESLDDGQGWAGCCGGCADRMEGLHAGSEWGDDCQPSEDHRGCITCR</sequence>
<name>A0A1E8Q1X6_9MYCO</name>
<reference evidence="1 2" key="1">
    <citation type="submission" date="2016-09" db="EMBL/GenBank/DDBJ databases">
        <title>genome sequence of Mycobacterium sp. 739 SCH.</title>
        <authorList>
            <person name="Greninger A.L."/>
            <person name="Qin X."/>
            <person name="Jerome K."/>
            <person name="Vora S."/>
            <person name="Quinn K."/>
        </authorList>
    </citation>
    <scope>NUCLEOTIDE SEQUENCE [LARGE SCALE GENOMIC DNA]</scope>
    <source>
        <strain evidence="1 2">SCH</strain>
    </source>
</reference>
<dbReference type="AlphaFoldDB" id="A0A1E8Q1X6"/>
<accession>A0A1E8Q1X6</accession>
<comment type="caution">
    <text evidence="1">The sequence shown here is derived from an EMBL/GenBank/DDBJ whole genome shotgun (WGS) entry which is preliminary data.</text>
</comment>